<evidence type="ECO:0000313" key="6">
    <source>
        <dbReference type="EMBL" id="CCC42488.1"/>
    </source>
</evidence>
<keyword evidence="3" id="KW-0804">Transcription</keyword>
<protein>
    <submittedName>
        <fullName evidence="6">Transcriptional regulatory protein (Possibly TETR-family)</fullName>
    </submittedName>
</protein>
<dbReference type="PROSITE" id="PS50977">
    <property type="entry name" value="HTH_TETR_2"/>
    <property type="match status" value="1"/>
</dbReference>
<reference evidence="6 7" key="1">
    <citation type="journal article" date="2012" name="PLoS Negl. Trop. Dis.">
        <title>The Genome of Mycobacterium Africanum West African 2 Reveals a Lineage-Specific Locus and Genome Erosion Common to the M. tuberculosis Complex.</title>
        <authorList>
            <person name="Bentley S.D."/>
            <person name="Comas I."/>
            <person name="Bryant J.M."/>
            <person name="Walker D."/>
            <person name="Smith N.H."/>
            <person name="Harris S.R."/>
            <person name="Thurston S."/>
            <person name="Gagneux S."/>
            <person name="Wood J."/>
            <person name="Antonio M."/>
            <person name="Quail M.A."/>
            <person name="Gehre F."/>
            <person name="Adegbola R.A."/>
            <person name="Parkhill J."/>
            <person name="de Jong B.C."/>
        </authorList>
    </citation>
    <scope>NUCLEOTIDE SEQUENCE [LARGE SCALE GENOMIC DNA]</scope>
    <source>
        <strain evidence="6 7">CIPT 140010059</strain>
    </source>
</reference>
<dbReference type="Proteomes" id="UP000008896">
    <property type="component" value="Chromosome"/>
</dbReference>
<dbReference type="PANTHER" id="PTHR30055:SF226">
    <property type="entry name" value="HTH-TYPE TRANSCRIPTIONAL REGULATOR PKSA"/>
    <property type="match status" value="1"/>
</dbReference>
<dbReference type="AlphaFoldDB" id="A0AB72XGJ4"/>
<keyword evidence="2 4" id="KW-0238">DNA-binding</keyword>
<dbReference type="InterPro" id="IPR036271">
    <property type="entry name" value="Tet_transcr_reg_TetR-rel_C_sf"/>
</dbReference>
<feature type="domain" description="HTH tetR-type" evidence="5">
    <location>
        <begin position="87"/>
        <end position="147"/>
    </location>
</feature>
<dbReference type="SUPFAM" id="SSF46689">
    <property type="entry name" value="Homeodomain-like"/>
    <property type="match status" value="1"/>
</dbReference>
<dbReference type="Gene3D" id="1.10.357.10">
    <property type="entry name" value="Tetracycline Repressor, domain 2"/>
    <property type="match status" value="1"/>
</dbReference>
<evidence type="ECO:0000256" key="1">
    <source>
        <dbReference type="ARBA" id="ARBA00023015"/>
    </source>
</evidence>
<dbReference type="PRINTS" id="PR00455">
    <property type="entry name" value="HTHTETR"/>
</dbReference>
<dbReference type="InterPro" id="IPR050109">
    <property type="entry name" value="HTH-type_TetR-like_transc_reg"/>
</dbReference>
<evidence type="ECO:0000259" key="5">
    <source>
        <dbReference type="PROSITE" id="PS50977"/>
    </source>
</evidence>
<dbReference type="Pfam" id="PF16925">
    <property type="entry name" value="TetR_C_13"/>
    <property type="match status" value="1"/>
</dbReference>
<evidence type="ECO:0000256" key="4">
    <source>
        <dbReference type="PROSITE-ProRule" id="PRU00335"/>
    </source>
</evidence>
<evidence type="ECO:0000313" key="7">
    <source>
        <dbReference type="Proteomes" id="UP000008896"/>
    </source>
</evidence>
<dbReference type="GO" id="GO:0000976">
    <property type="term" value="F:transcription cis-regulatory region binding"/>
    <property type="evidence" value="ECO:0007669"/>
    <property type="project" value="TreeGrafter"/>
</dbReference>
<evidence type="ECO:0000256" key="2">
    <source>
        <dbReference type="ARBA" id="ARBA00023125"/>
    </source>
</evidence>
<dbReference type="InterPro" id="IPR001647">
    <property type="entry name" value="HTH_TetR"/>
</dbReference>
<dbReference type="GO" id="GO:0003700">
    <property type="term" value="F:DNA-binding transcription factor activity"/>
    <property type="evidence" value="ECO:0007669"/>
    <property type="project" value="TreeGrafter"/>
</dbReference>
<name>A0AB72XGJ4_MYCCP</name>
<keyword evidence="1" id="KW-0805">Transcription regulation</keyword>
<accession>A0AB72XGJ4</accession>
<dbReference type="Pfam" id="PF00440">
    <property type="entry name" value="TetR_N"/>
    <property type="match status" value="1"/>
</dbReference>
<dbReference type="InterPro" id="IPR009057">
    <property type="entry name" value="Homeodomain-like_sf"/>
</dbReference>
<dbReference type="InterPro" id="IPR011075">
    <property type="entry name" value="TetR_C"/>
</dbReference>
<reference evidence="6 7" key="2">
    <citation type="journal article" date="2013" name="Nat. Genet.">
        <title>Genomic analysis of smooth tubercle bacilli provides insights into ancestry and pathoadaptation of Mycobacterium tuberculosis.</title>
        <authorList>
            <person name="Supply P."/>
            <person name="Marceau M."/>
            <person name="Mangenot S."/>
            <person name="Roche D."/>
            <person name="Rouanet C."/>
            <person name="Khanna V."/>
            <person name="Majlessi L."/>
            <person name="Criscuolo A."/>
            <person name="Tap J."/>
            <person name="Pawlik A."/>
            <person name="Fiette L."/>
            <person name="Orgeur M."/>
            <person name="Fabre M."/>
            <person name="Parmentier C."/>
            <person name="Frigui W."/>
            <person name="Simeone R."/>
            <person name="Boritsch E.C."/>
            <person name="Debrie A.S."/>
            <person name="Willery E."/>
            <person name="Walker D."/>
            <person name="Quail M.A."/>
            <person name="Ma L."/>
            <person name="Bouchier C."/>
            <person name="Salvignol G."/>
            <person name="Sayes F."/>
            <person name="Cascioferro A."/>
            <person name="Seemann T."/>
            <person name="Barbe V."/>
            <person name="Locht C."/>
            <person name="Gutierrez M.C."/>
            <person name="Leclerc C."/>
            <person name="Bentley S.D."/>
            <person name="Stinear T.P."/>
            <person name="Brisse S."/>
            <person name="Medigue C."/>
            <person name="Parkhill J."/>
            <person name="Cruveiller S."/>
            <person name="Brosch R."/>
        </authorList>
    </citation>
    <scope>NUCLEOTIDE SEQUENCE [LARGE SCALE GENOMIC DNA]</scope>
    <source>
        <strain evidence="6 7">CIPT 140010059</strain>
    </source>
</reference>
<sequence>MPHSLTPTSVMTPPLVVAAFRPVGHYRLATDRAGWPCSPPATGAKLTSSVASRPTVGTKPQWWHTLVMSMSLTAGRGPGRPPAAKADETRKRILHAARQVFSERGYDGATFQEIAVRADLTRPAINHYFANKRVLYQEVVEQTHELVIVAGIERARREPTLMGRLAVVVDFAMEADAQYPASTAFLATTVLESQRHPELSRTENDAVRATREFLVWAVNDAIERGELAADVDVSSLAETLLVVLCGVGFYIGFVGSYQRMATITDSFQQLLAGTLWRPPT</sequence>
<gene>
    <name evidence="6" type="ordered locus">MCAN_01471</name>
</gene>
<dbReference type="PANTHER" id="PTHR30055">
    <property type="entry name" value="HTH-TYPE TRANSCRIPTIONAL REGULATOR RUTR"/>
    <property type="match status" value="1"/>
</dbReference>
<proteinExistence type="predicted"/>
<feature type="DNA-binding region" description="H-T-H motif" evidence="4">
    <location>
        <begin position="110"/>
        <end position="129"/>
    </location>
</feature>
<organism evidence="6 7">
    <name type="scientific">Mycobacterium canettii (strain CIPT 140010059)</name>
    <dbReference type="NCBI Taxonomy" id="1048245"/>
    <lineage>
        <taxon>Bacteria</taxon>
        <taxon>Bacillati</taxon>
        <taxon>Actinomycetota</taxon>
        <taxon>Actinomycetes</taxon>
        <taxon>Mycobacteriales</taxon>
        <taxon>Mycobacteriaceae</taxon>
        <taxon>Mycobacterium</taxon>
        <taxon>Mycobacterium tuberculosis complex</taxon>
    </lineage>
</organism>
<evidence type="ECO:0000256" key="3">
    <source>
        <dbReference type="ARBA" id="ARBA00023163"/>
    </source>
</evidence>
<dbReference type="EMBL" id="HE572590">
    <property type="protein sequence ID" value="CCC42488.1"/>
    <property type="molecule type" value="Genomic_DNA"/>
</dbReference>
<dbReference type="KEGG" id="mce:MCAN_01471"/>
<dbReference type="SUPFAM" id="SSF48498">
    <property type="entry name" value="Tetracyclin repressor-like, C-terminal domain"/>
    <property type="match status" value="1"/>
</dbReference>